<keyword evidence="3" id="KW-1185">Reference proteome</keyword>
<organism evidence="2 3">
    <name type="scientific">Nocardia ninae NBRC 108245</name>
    <dbReference type="NCBI Taxonomy" id="1210091"/>
    <lineage>
        <taxon>Bacteria</taxon>
        <taxon>Bacillati</taxon>
        <taxon>Actinomycetota</taxon>
        <taxon>Actinomycetes</taxon>
        <taxon>Mycobacteriales</taxon>
        <taxon>Nocardiaceae</taxon>
        <taxon>Nocardia</taxon>
    </lineage>
</organism>
<reference evidence="2 3" key="1">
    <citation type="submission" date="2019-07" db="EMBL/GenBank/DDBJ databases">
        <title>Whole genome shotgun sequence of Nocardia ninae NBRC 108245.</title>
        <authorList>
            <person name="Hosoyama A."/>
            <person name="Uohara A."/>
            <person name="Ohji S."/>
            <person name="Ichikawa N."/>
        </authorList>
    </citation>
    <scope>NUCLEOTIDE SEQUENCE [LARGE SCALE GENOMIC DNA]</scope>
    <source>
        <strain evidence="2 3">NBRC 108245</strain>
    </source>
</reference>
<gene>
    <name evidence="2" type="ORF">NN4_64270</name>
</gene>
<proteinExistence type="predicted"/>
<feature type="transmembrane region" description="Helical" evidence="1">
    <location>
        <begin position="33"/>
        <end position="51"/>
    </location>
</feature>
<evidence type="ECO:0000313" key="3">
    <source>
        <dbReference type="Proteomes" id="UP000321424"/>
    </source>
</evidence>
<evidence type="ECO:0000256" key="1">
    <source>
        <dbReference type="SAM" id="Phobius"/>
    </source>
</evidence>
<dbReference type="OrthoDB" id="4571746at2"/>
<comment type="caution">
    <text evidence="2">The sequence shown here is derived from an EMBL/GenBank/DDBJ whole genome shotgun (WGS) entry which is preliminary data.</text>
</comment>
<name>A0A511MNZ3_9NOCA</name>
<sequence length="97" mass="10331">MKKIVIVGRVLANPECAADEDDHVSFAHKMVHVMTPIATVVTALATFVTAASEMNTLAVTALAGAWVVAGWLARGRRCHCRDDRKHARLHNAAGGTA</sequence>
<dbReference type="EMBL" id="BJXA01000059">
    <property type="protein sequence ID" value="GEM41908.1"/>
    <property type="molecule type" value="Genomic_DNA"/>
</dbReference>
<dbReference type="Proteomes" id="UP000321424">
    <property type="component" value="Unassembled WGS sequence"/>
</dbReference>
<evidence type="ECO:0000313" key="2">
    <source>
        <dbReference type="EMBL" id="GEM41908.1"/>
    </source>
</evidence>
<keyword evidence="1" id="KW-0812">Transmembrane</keyword>
<dbReference type="AlphaFoldDB" id="A0A511MNZ3"/>
<accession>A0A511MNZ3</accession>
<keyword evidence="1" id="KW-0472">Membrane</keyword>
<feature type="transmembrane region" description="Helical" evidence="1">
    <location>
        <begin position="57"/>
        <end position="75"/>
    </location>
</feature>
<keyword evidence="1" id="KW-1133">Transmembrane helix</keyword>
<dbReference type="RefSeq" id="WP_147139126.1">
    <property type="nucleotide sequence ID" value="NZ_BJXA01000059.1"/>
</dbReference>
<protein>
    <submittedName>
        <fullName evidence="2">Uncharacterized protein</fullName>
    </submittedName>
</protein>